<feature type="compositionally biased region" description="Polar residues" evidence="7">
    <location>
        <begin position="1"/>
        <end position="29"/>
    </location>
</feature>
<keyword evidence="2" id="KW-0328">Glycosyltransferase</keyword>
<evidence type="ECO:0008006" key="10">
    <source>
        <dbReference type="Google" id="ProtNLM"/>
    </source>
</evidence>
<evidence type="ECO:0000313" key="9">
    <source>
        <dbReference type="Proteomes" id="UP000620075"/>
    </source>
</evidence>
<evidence type="ECO:0000256" key="4">
    <source>
        <dbReference type="ARBA" id="ARBA00022692"/>
    </source>
</evidence>
<dbReference type="GO" id="GO:0016757">
    <property type="term" value="F:glycosyltransferase activity"/>
    <property type="evidence" value="ECO:0007669"/>
    <property type="project" value="UniProtKB-KW"/>
</dbReference>
<dbReference type="GO" id="GO:0016020">
    <property type="term" value="C:membrane"/>
    <property type="evidence" value="ECO:0007669"/>
    <property type="project" value="UniProtKB-SubCell"/>
</dbReference>
<accession>A0A934K718</accession>
<dbReference type="RefSeq" id="WP_338175953.1">
    <property type="nucleotide sequence ID" value="NZ_JAEKNQ010000001.1"/>
</dbReference>
<name>A0A934K718_9BACT</name>
<keyword evidence="5" id="KW-1133">Transmembrane helix</keyword>
<dbReference type="Proteomes" id="UP000620075">
    <property type="component" value="Unassembled WGS sequence"/>
</dbReference>
<comment type="subcellular location">
    <subcellularLocation>
        <location evidence="1">Membrane</location>
        <topology evidence="1">Multi-pass membrane protein</topology>
    </subcellularLocation>
</comment>
<keyword evidence="3" id="KW-0808">Transferase</keyword>
<dbReference type="Pfam" id="PF13506">
    <property type="entry name" value="Glyco_transf_21"/>
    <property type="match status" value="1"/>
</dbReference>
<feature type="region of interest" description="Disordered" evidence="7">
    <location>
        <begin position="1"/>
        <end position="36"/>
    </location>
</feature>
<dbReference type="EMBL" id="JAEKNQ010000001">
    <property type="protein sequence ID" value="MBJ7601602.1"/>
    <property type="molecule type" value="Genomic_DNA"/>
</dbReference>
<evidence type="ECO:0000256" key="3">
    <source>
        <dbReference type="ARBA" id="ARBA00022679"/>
    </source>
</evidence>
<keyword evidence="6" id="KW-0472">Membrane</keyword>
<sequence>MRTSKSLQLNPLPTRHLQSPSPSHHPAHTTTDHYLSDTPLASTSLATRQEVPGLRLGALHPALLTTYIYRQGRPGRISVTPQRAEASGQCQLLEAGALSEIGGFSRVRASTCEDVSLARELTAAGYAVGLFEGGGAATTRMHESFGEAWRGMPRSLTLRDRFWSWRDWPELAGALLTQALPLPLCLLTGRRRGALRSVNLALLVMRLGVLVGTRRAYASIRWTYGLSLLADIPAAQTLTASAVRRKHTWRGRRLVIDR</sequence>
<gene>
    <name evidence="8" type="ORF">JF888_00135</name>
</gene>
<proteinExistence type="predicted"/>
<evidence type="ECO:0000256" key="1">
    <source>
        <dbReference type="ARBA" id="ARBA00004141"/>
    </source>
</evidence>
<evidence type="ECO:0000256" key="7">
    <source>
        <dbReference type="SAM" id="MobiDB-lite"/>
    </source>
</evidence>
<evidence type="ECO:0000256" key="5">
    <source>
        <dbReference type="ARBA" id="ARBA00022989"/>
    </source>
</evidence>
<keyword evidence="4" id="KW-0812">Transmembrane</keyword>
<reference evidence="8 9" key="1">
    <citation type="submission" date="2020-10" db="EMBL/GenBank/DDBJ databases">
        <title>Ca. Dormibacterota MAGs.</title>
        <authorList>
            <person name="Montgomery K."/>
        </authorList>
    </citation>
    <scope>NUCLEOTIDE SEQUENCE [LARGE SCALE GENOMIC DNA]</scope>
    <source>
        <strain evidence="8">SC8811_S16_3</strain>
    </source>
</reference>
<evidence type="ECO:0000256" key="6">
    <source>
        <dbReference type="ARBA" id="ARBA00023136"/>
    </source>
</evidence>
<evidence type="ECO:0000313" key="8">
    <source>
        <dbReference type="EMBL" id="MBJ7601602.1"/>
    </source>
</evidence>
<dbReference type="InterPro" id="IPR025993">
    <property type="entry name" value="Ceramide_glucosylTrfase"/>
</dbReference>
<protein>
    <recommendedName>
        <fullName evidence="10">Glycosyltransferase 2-like domain-containing protein</fullName>
    </recommendedName>
</protein>
<evidence type="ECO:0000256" key="2">
    <source>
        <dbReference type="ARBA" id="ARBA00022676"/>
    </source>
</evidence>
<comment type="caution">
    <text evidence="8">The sequence shown here is derived from an EMBL/GenBank/DDBJ whole genome shotgun (WGS) entry which is preliminary data.</text>
</comment>
<organism evidence="8 9">
    <name type="scientific">Candidatus Dormiibacter inghamiae</name>
    <dbReference type="NCBI Taxonomy" id="3127013"/>
    <lineage>
        <taxon>Bacteria</taxon>
        <taxon>Bacillati</taxon>
        <taxon>Candidatus Dormiibacterota</taxon>
        <taxon>Candidatus Dormibacteria</taxon>
        <taxon>Candidatus Dormibacterales</taxon>
        <taxon>Candidatus Dormibacteraceae</taxon>
        <taxon>Candidatus Dormiibacter</taxon>
    </lineage>
</organism>
<dbReference type="AlphaFoldDB" id="A0A934K718"/>